<dbReference type="Proteomes" id="UP000531561">
    <property type="component" value="Unassembled WGS sequence"/>
</dbReference>
<dbReference type="InterPro" id="IPR036874">
    <property type="entry name" value="Carbonic_anhydrase_sf"/>
</dbReference>
<dbReference type="EMBL" id="JABFCT010000011">
    <property type="protein sequence ID" value="KAF5871627.1"/>
    <property type="molecule type" value="Genomic_DNA"/>
</dbReference>
<dbReference type="SUPFAM" id="SSF53056">
    <property type="entry name" value="beta-carbonic anhydrase, cab"/>
    <property type="match status" value="1"/>
</dbReference>
<dbReference type="Gene3D" id="3.40.1050.10">
    <property type="entry name" value="Carbonic anhydrase"/>
    <property type="match status" value="1"/>
</dbReference>
<dbReference type="GO" id="GO:0008270">
    <property type="term" value="F:zinc ion binding"/>
    <property type="evidence" value="ECO:0007669"/>
    <property type="project" value="InterPro"/>
</dbReference>
<gene>
    <name evidence="1" type="ORF">Bfra_008650</name>
</gene>
<comment type="caution">
    <text evidence="1">The sequence shown here is derived from an EMBL/GenBank/DDBJ whole genome shotgun (WGS) entry which is preliminary data.</text>
</comment>
<evidence type="ECO:0000313" key="2">
    <source>
        <dbReference type="Proteomes" id="UP000531561"/>
    </source>
</evidence>
<dbReference type="OrthoDB" id="10248475at2759"/>
<keyword evidence="2" id="KW-1185">Reference proteome</keyword>
<dbReference type="AlphaFoldDB" id="A0A8H6AQ83"/>
<feature type="non-terminal residue" evidence="1">
    <location>
        <position position="1"/>
    </location>
</feature>
<proteinExistence type="predicted"/>
<accession>A0A8H6AQ83</accession>
<protein>
    <submittedName>
        <fullName evidence="1">Uncharacterized protein</fullName>
    </submittedName>
</protein>
<sequence>VDGVGVIRNAGRHIEPALKDINALDDSLHFDKIMVIHHTDSGAIHFTNEDIRDSLRACMPTKHHHEINYMAFGAIDNLKQSVINDIAILRENHYTRRIR</sequence>
<dbReference type="GeneID" id="59262700"/>
<name>A0A8H6AQ83_9HELO</name>
<organism evidence="1 2">
    <name type="scientific">Botrytis fragariae</name>
    <dbReference type="NCBI Taxonomy" id="1964551"/>
    <lineage>
        <taxon>Eukaryota</taxon>
        <taxon>Fungi</taxon>
        <taxon>Dikarya</taxon>
        <taxon>Ascomycota</taxon>
        <taxon>Pezizomycotina</taxon>
        <taxon>Leotiomycetes</taxon>
        <taxon>Helotiales</taxon>
        <taxon>Sclerotiniaceae</taxon>
        <taxon>Botrytis</taxon>
    </lineage>
</organism>
<dbReference type="RefSeq" id="XP_037190574.1">
    <property type="nucleotide sequence ID" value="XM_037339008.1"/>
</dbReference>
<dbReference type="GO" id="GO:0004089">
    <property type="term" value="F:carbonate dehydratase activity"/>
    <property type="evidence" value="ECO:0007669"/>
    <property type="project" value="InterPro"/>
</dbReference>
<reference evidence="1 2" key="1">
    <citation type="journal article" date="2020" name="Phytopathology">
        <title>A high-quality genome resource of Botrytis fragariae, a new and rapidly spreading fungal pathogen causing strawberry gray mold in the U.S.A.</title>
        <authorList>
            <person name="Wu Y."/>
            <person name="Saski C.A."/>
            <person name="Schnabel G."/>
            <person name="Xiao S."/>
            <person name="Hu M."/>
        </authorList>
    </citation>
    <scope>NUCLEOTIDE SEQUENCE [LARGE SCALE GENOMIC DNA]</scope>
    <source>
        <strain evidence="1 2">BVB16</strain>
    </source>
</reference>
<evidence type="ECO:0000313" key="1">
    <source>
        <dbReference type="EMBL" id="KAF5871627.1"/>
    </source>
</evidence>